<evidence type="ECO:0000313" key="1">
    <source>
        <dbReference type="EMBL" id="MYN45872.1"/>
    </source>
</evidence>
<dbReference type="InterPro" id="IPR015867">
    <property type="entry name" value="N-reg_PII/ATP_PRibTrfase_C"/>
</dbReference>
<dbReference type="RefSeq" id="WP_161035414.1">
    <property type="nucleotide sequence ID" value="NZ_WWCL01000002.1"/>
</dbReference>
<dbReference type="InterPro" id="IPR021634">
    <property type="entry name" value="DUF3240"/>
</dbReference>
<dbReference type="Gene3D" id="3.30.70.120">
    <property type="match status" value="1"/>
</dbReference>
<dbReference type="Proteomes" id="UP000444316">
    <property type="component" value="Unassembled WGS sequence"/>
</dbReference>
<comment type="caution">
    <text evidence="1">The sequence shown here is derived from an EMBL/GenBank/DDBJ whole genome shotgun (WGS) entry which is preliminary data.</text>
</comment>
<proteinExistence type="predicted"/>
<dbReference type="AlphaFoldDB" id="A0A845HYB2"/>
<dbReference type="Pfam" id="PF11582">
    <property type="entry name" value="DUF3240"/>
    <property type="match status" value="1"/>
</dbReference>
<reference evidence="1" key="1">
    <citation type="submission" date="2019-12" db="EMBL/GenBank/DDBJ databases">
        <title>Novel species isolated from a subtropical stream in China.</title>
        <authorList>
            <person name="Lu H."/>
        </authorList>
    </citation>
    <scope>NUCLEOTIDE SEQUENCE [LARGE SCALE GENOMIC DNA]</scope>
    <source>
        <strain evidence="1">FT93W</strain>
    </source>
</reference>
<name>A0A845HYB2_9BURK</name>
<protein>
    <submittedName>
        <fullName evidence="1">DUF3240 domain-containing protein</fullName>
    </submittedName>
</protein>
<dbReference type="EMBL" id="WWCL01000002">
    <property type="protein sequence ID" value="MYN45872.1"/>
    <property type="molecule type" value="Genomic_DNA"/>
</dbReference>
<accession>A0A845HYB2</accession>
<evidence type="ECO:0000313" key="2">
    <source>
        <dbReference type="Proteomes" id="UP000444316"/>
    </source>
</evidence>
<organism evidence="1 2">
    <name type="scientific">Duganella fentianensis</name>
    <dbReference type="NCBI Taxonomy" id="2692177"/>
    <lineage>
        <taxon>Bacteria</taxon>
        <taxon>Pseudomonadati</taxon>
        <taxon>Pseudomonadota</taxon>
        <taxon>Betaproteobacteria</taxon>
        <taxon>Burkholderiales</taxon>
        <taxon>Oxalobacteraceae</taxon>
        <taxon>Telluria group</taxon>
        <taxon>Duganella</taxon>
    </lineage>
</organism>
<gene>
    <name evidence="1" type="ORF">GTP23_12520</name>
</gene>
<sequence length="106" mass="11753">MKPEPRFDTLLTLTLPAALEDDVLDFLLDHPQWAGGYTVTDAHGMGRGMRLSSTMEQVQGRRRSKQVAIAGQEESLRQLLAALAAQIPSSEVSYWLQPLTEFGRLA</sequence>
<keyword evidence="2" id="KW-1185">Reference proteome</keyword>